<dbReference type="Pfam" id="PF19450">
    <property type="entry name" value="DUF5988"/>
    <property type="match status" value="1"/>
</dbReference>
<gene>
    <name evidence="1" type="ORF">P5W92_20330</name>
</gene>
<organism evidence="1 2">
    <name type="scientific">Streptomyces pakalii</name>
    <dbReference type="NCBI Taxonomy" id="3036494"/>
    <lineage>
        <taxon>Bacteria</taxon>
        <taxon>Bacillati</taxon>
        <taxon>Actinomycetota</taxon>
        <taxon>Actinomycetes</taxon>
        <taxon>Kitasatosporales</taxon>
        <taxon>Streptomycetaceae</taxon>
        <taxon>Streptomyces</taxon>
    </lineage>
</organism>
<evidence type="ECO:0000313" key="1">
    <source>
        <dbReference type="EMBL" id="MDJ1642736.1"/>
    </source>
</evidence>
<evidence type="ECO:0000313" key="2">
    <source>
        <dbReference type="Proteomes" id="UP001237194"/>
    </source>
</evidence>
<name>A0ABT7DA95_9ACTN</name>
<comment type="caution">
    <text evidence="1">The sequence shown here is derived from an EMBL/GenBank/DDBJ whole genome shotgun (WGS) entry which is preliminary data.</text>
</comment>
<reference evidence="1 2" key="1">
    <citation type="submission" date="2023-04" db="EMBL/GenBank/DDBJ databases">
        <title>A novel species of the genus Streptomyces: Streptomyces pakalii sp. nov. isolated from a Mexican soil jungle.</title>
        <authorList>
            <person name="Chavez-Hernandez M.A."/>
            <person name="Ortiz-Alvarez J."/>
            <person name="Villa-Tanaca L."/>
            <person name="Hernandez-Rodriguez C."/>
        </authorList>
    </citation>
    <scope>NUCLEOTIDE SEQUENCE [LARGE SCALE GENOMIC DNA]</scope>
    <source>
        <strain evidence="1 2">ENCB-J15</strain>
    </source>
</reference>
<accession>A0ABT7DA95</accession>
<sequence length="66" mass="7564">MITILLRGAPEGMRPVLELDTQQLPDRVCLLFYGCNQHFERVDDTADVEGRPVPVFVWTYRTAIAE</sequence>
<dbReference type="EMBL" id="JARWAF010000009">
    <property type="protein sequence ID" value="MDJ1642736.1"/>
    <property type="molecule type" value="Genomic_DNA"/>
</dbReference>
<dbReference type="Proteomes" id="UP001237194">
    <property type="component" value="Unassembled WGS sequence"/>
</dbReference>
<protein>
    <submittedName>
        <fullName evidence="1">DUF5988 family protein</fullName>
    </submittedName>
</protein>
<keyword evidence="2" id="KW-1185">Reference proteome</keyword>
<proteinExistence type="predicted"/>
<dbReference type="InterPro" id="IPR046030">
    <property type="entry name" value="DUF5988"/>
</dbReference>
<dbReference type="RefSeq" id="WP_283896683.1">
    <property type="nucleotide sequence ID" value="NZ_JARWAF010000009.1"/>
</dbReference>